<name>A0ACB9GF26_CICIN</name>
<organism evidence="1 2">
    <name type="scientific">Cichorium intybus</name>
    <name type="common">Chicory</name>
    <dbReference type="NCBI Taxonomy" id="13427"/>
    <lineage>
        <taxon>Eukaryota</taxon>
        <taxon>Viridiplantae</taxon>
        <taxon>Streptophyta</taxon>
        <taxon>Embryophyta</taxon>
        <taxon>Tracheophyta</taxon>
        <taxon>Spermatophyta</taxon>
        <taxon>Magnoliopsida</taxon>
        <taxon>eudicotyledons</taxon>
        <taxon>Gunneridae</taxon>
        <taxon>Pentapetalae</taxon>
        <taxon>asterids</taxon>
        <taxon>campanulids</taxon>
        <taxon>Asterales</taxon>
        <taxon>Asteraceae</taxon>
        <taxon>Cichorioideae</taxon>
        <taxon>Cichorieae</taxon>
        <taxon>Cichoriinae</taxon>
        <taxon>Cichorium</taxon>
    </lineage>
</organism>
<accession>A0ACB9GF26</accession>
<evidence type="ECO:0000313" key="1">
    <source>
        <dbReference type="EMBL" id="KAI3782044.1"/>
    </source>
</evidence>
<sequence>MKWSRDDDEAYSGPQLKRPSISELIKVRVYCQVGKANQGKFALDVAVKTLGLYKDYFETPYSLPKLDMIAIPDFAAGAMENYGLVTYRETALLYDDKHSAAANKQRVATVVAHELAHQWFGNLVTMEWWTHLWLNEGFATWVSYLAADGLFPEWKIWTQFLDEITEGIRLDGLSESHPIEVEINHAGEIDEIFDAISYRKGASVIRMLQSYLGAKVFQRALAKYIKKHACSNTKTEDLWASLEEESKEPMTKLMDSWTKQKGYPVVSVKLKDSKFEFEQVSSKVARIVADADNTLLDNIKMFFINLFQYSAERIGFDPKKGESHLDALLRGELFATLVVFGHEDTLLEANKRFQAFLEDRNTHLLPPDIRRAVYVAVMKKVTATDRSGFDSLLKVYRETDLSQEKTRILGALGSCSDPDIILEVLNFLLTPEVRSQDVVFGLAVSREGREVAWNWFKENWEHISST</sequence>
<reference evidence="2" key="1">
    <citation type="journal article" date="2022" name="Mol. Ecol. Resour.">
        <title>The genomes of chicory, endive, great burdock and yacon provide insights into Asteraceae palaeo-polyploidization history and plant inulin production.</title>
        <authorList>
            <person name="Fan W."/>
            <person name="Wang S."/>
            <person name="Wang H."/>
            <person name="Wang A."/>
            <person name="Jiang F."/>
            <person name="Liu H."/>
            <person name="Zhao H."/>
            <person name="Xu D."/>
            <person name="Zhang Y."/>
        </authorList>
    </citation>
    <scope>NUCLEOTIDE SEQUENCE [LARGE SCALE GENOMIC DNA]</scope>
    <source>
        <strain evidence="2">cv. Punajuju</strain>
    </source>
</reference>
<reference evidence="1 2" key="2">
    <citation type="journal article" date="2022" name="Mol. Ecol. Resour.">
        <title>The genomes of chicory, endive, great burdock and yacon provide insights into Asteraceae paleo-polyploidization history and plant inulin production.</title>
        <authorList>
            <person name="Fan W."/>
            <person name="Wang S."/>
            <person name="Wang H."/>
            <person name="Wang A."/>
            <person name="Jiang F."/>
            <person name="Liu H."/>
            <person name="Zhao H."/>
            <person name="Xu D."/>
            <person name="Zhang Y."/>
        </authorList>
    </citation>
    <scope>NUCLEOTIDE SEQUENCE [LARGE SCALE GENOMIC DNA]</scope>
    <source>
        <strain evidence="2">cv. Punajuju</strain>
        <tissue evidence="1">Leaves</tissue>
    </source>
</reference>
<keyword evidence="2" id="KW-1185">Reference proteome</keyword>
<gene>
    <name evidence="1" type="ORF">L2E82_12076</name>
</gene>
<comment type="caution">
    <text evidence="1">The sequence shown here is derived from an EMBL/GenBank/DDBJ whole genome shotgun (WGS) entry which is preliminary data.</text>
</comment>
<dbReference type="Proteomes" id="UP001055811">
    <property type="component" value="Linkage Group LG02"/>
</dbReference>
<dbReference type="EMBL" id="CM042010">
    <property type="protein sequence ID" value="KAI3782044.1"/>
    <property type="molecule type" value="Genomic_DNA"/>
</dbReference>
<protein>
    <submittedName>
        <fullName evidence="1">Uncharacterized protein</fullName>
    </submittedName>
</protein>
<proteinExistence type="predicted"/>
<evidence type="ECO:0000313" key="2">
    <source>
        <dbReference type="Proteomes" id="UP001055811"/>
    </source>
</evidence>